<dbReference type="GO" id="GO:0004672">
    <property type="term" value="F:protein kinase activity"/>
    <property type="evidence" value="ECO:0007669"/>
    <property type="project" value="InterPro"/>
</dbReference>
<feature type="domain" description="Protein kinase" evidence="1">
    <location>
        <begin position="1"/>
        <end position="100"/>
    </location>
</feature>
<gene>
    <name evidence="2" type="ORF">RSE6_04222</name>
</gene>
<dbReference type="Proteomes" id="UP000177625">
    <property type="component" value="Unassembled WGS sequence"/>
</dbReference>
<sequence length="100" mass="11410">MIEFIGAITRGHDHYLLLWWVDGVKRSGFWQANTRPQLSVSLIRDVDEQLYGLANALKFSEEDGYCHGDLKPENFFVSNLDPYHVALGLILTWASSKLLT</sequence>
<protein>
    <recommendedName>
        <fullName evidence="1">Protein kinase domain-containing protein</fullName>
    </recommendedName>
</protein>
<name>A0A1E1M4S0_RHYSE</name>
<dbReference type="InterPro" id="IPR000719">
    <property type="entry name" value="Prot_kinase_dom"/>
</dbReference>
<dbReference type="GO" id="GO:0005524">
    <property type="term" value="F:ATP binding"/>
    <property type="evidence" value="ECO:0007669"/>
    <property type="project" value="InterPro"/>
</dbReference>
<dbReference type="PROSITE" id="PS50011">
    <property type="entry name" value="PROTEIN_KINASE_DOM"/>
    <property type="match status" value="1"/>
</dbReference>
<reference evidence="3" key="1">
    <citation type="submission" date="2016-03" db="EMBL/GenBank/DDBJ databases">
        <authorList>
            <person name="Guldener U."/>
        </authorList>
    </citation>
    <scope>NUCLEOTIDE SEQUENCE [LARGE SCALE GENOMIC DNA]</scope>
</reference>
<dbReference type="EMBL" id="FJVC01000159">
    <property type="protein sequence ID" value="CZT44097.1"/>
    <property type="molecule type" value="Genomic_DNA"/>
</dbReference>
<evidence type="ECO:0000259" key="1">
    <source>
        <dbReference type="PROSITE" id="PS50011"/>
    </source>
</evidence>
<dbReference type="Gene3D" id="1.10.510.10">
    <property type="entry name" value="Transferase(Phosphotransferase) domain 1"/>
    <property type="match status" value="1"/>
</dbReference>
<proteinExistence type="predicted"/>
<evidence type="ECO:0000313" key="3">
    <source>
        <dbReference type="Proteomes" id="UP000177625"/>
    </source>
</evidence>
<evidence type="ECO:0000313" key="2">
    <source>
        <dbReference type="EMBL" id="CZT44097.1"/>
    </source>
</evidence>
<organism evidence="2 3">
    <name type="scientific">Rhynchosporium secalis</name>
    <name type="common">Barley scald fungus</name>
    <dbReference type="NCBI Taxonomy" id="38038"/>
    <lineage>
        <taxon>Eukaryota</taxon>
        <taxon>Fungi</taxon>
        <taxon>Dikarya</taxon>
        <taxon>Ascomycota</taxon>
        <taxon>Pezizomycotina</taxon>
        <taxon>Leotiomycetes</taxon>
        <taxon>Helotiales</taxon>
        <taxon>Ploettnerulaceae</taxon>
        <taxon>Rhynchosporium</taxon>
    </lineage>
</organism>
<dbReference type="PROSITE" id="PS00108">
    <property type="entry name" value="PROTEIN_KINASE_ST"/>
    <property type="match status" value="1"/>
</dbReference>
<dbReference type="InterPro" id="IPR008271">
    <property type="entry name" value="Ser/Thr_kinase_AS"/>
</dbReference>
<dbReference type="InterPro" id="IPR011009">
    <property type="entry name" value="Kinase-like_dom_sf"/>
</dbReference>
<accession>A0A1E1M4S0</accession>
<dbReference type="SUPFAM" id="SSF56112">
    <property type="entry name" value="Protein kinase-like (PK-like)"/>
    <property type="match status" value="1"/>
</dbReference>
<keyword evidence="3" id="KW-1185">Reference proteome</keyword>
<dbReference type="AlphaFoldDB" id="A0A1E1M4S0"/>